<gene>
    <name evidence="2" type="ORF">J2S15_000170</name>
</gene>
<feature type="chain" id="PRO_5045331772" description="DUF5626 domain-containing protein" evidence="1">
    <location>
        <begin position="24"/>
        <end position="204"/>
    </location>
</feature>
<evidence type="ECO:0000313" key="2">
    <source>
        <dbReference type="EMBL" id="MDQ0359439.1"/>
    </source>
</evidence>
<organism evidence="2 3">
    <name type="scientific">Breznakia pachnodae</name>
    <dbReference type="NCBI Taxonomy" id="265178"/>
    <lineage>
        <taxon>Bacteria</taxon>
        <taxon>Bacillati</taxon>
        <taxon>Bacillota</taxon>
        <taxon>Erysipelotrichia</taxon>
        <taxon>Erysipelotrichales</taxon>
        <taxon>Erysipelotrichaceae</taxon>
        <taxon>Breznakia</taxon>
    </lineage>
</organism>
<evidence type="ECO:0000256" key="1">
    <source>
        <dbReference type="SAM" id="SignalP"/>
    </source>
</evidence>
<keyword evidence="1" id="KW-0732">Signal</keyword>
<protein>
    <recommendedName>
        <fullName evidence="4">DUF5626 domain-containing protein</fullName>
    </recommendedName>
</protein>
<feature type="signal peptide" evidence="1">
    <location>
        <begin position="1"/>
        <end position="23"/>
    </location>
</feature>
<accession>A0ABU0DXS5</accession>
<comment type="caution">
    <text evidence="2">The sequence shown here is derived from an EMBL/GenBank/DDBJ whole genome shotgun (WGS) entry which is preliminary data.</text>
</comment>
<evidence type="ECO:0000313" key="3">
    <source>
        <dbReference type="Proteomes" id="UP001230220"/>
    </source>
</evidence>
<reference evidence="2 3" key="1">
    <citation type="submission" date="2023-07" db="EMBL/GenBank/DDBJ databases">
        <title>Genomic Encyclopedia of Type Strains, Phase IV (KMG-IV): sequencing the most valuable type-strain genomes for metagenomic binning, comparative biology and taxonomic classification.</title>
        <authorList>
            <person name="Goeker M."/>
        </authorList>
    </citation>
    <scope>NUCLEOTIDE SEQUENCE [LARGE SCALE GENOMIC DNA]</scope>
    <source>
        <strain evidence="2 3">DSM 16784</strain>
    </source>
</reference>
<sequence>MKKIKLLLAILLCTLVVVPTAISAEENTSNDDNNSQQVQQDDDYEFVELSREEFIKEIADLNNISYEEAEIKVNVNNLEGFNDAIVRGEKMPRALETRYGYFTSRFYTPTDTDRRPEISTNAYYGVYASYYLPTGSTSWSLRKFLAIHDVFIYAGNSYTAVKVQSKNANITSAYNIKFSALIQMKRDQLLHVYINYTVTRNFGL</sequence>
<proteinExistence type="predicted"/>
<dbReference type="EMBL" id="JAUSUR010000001">
    <property type="protein sequence ID" value="MDQ0359439.1"/>
    <property type="molecule type" value="Genomic_DNA"/>
</dbReference>
<keyword evidence="3" id="KW-1185">Reference proteome</keyword>
<name>A0ABU0DXS5_9FIRM</name>
<evidence type="ECO:0008006" key="4">
    <source>
        <dbReference type="Google" id="ProtNLM"/>
    </source>
</evidence>
<dbReference type="Proteomes" id="UP001230220">
    <property type="component" value="Unassembled WGS sequence"/>
</dbReference>
<dbReference type="RefSeq" id="WP_307404543.1">
    <property type="nucleotide sequence ID" value="NZ_JAUSUR010000001.1"/>
</dbReference>